<dbReference type="Pfam" id="PF04205">
    <property type="entry name" value="FMN_bind"/>
    <property type="match status" value="1"/>
</dbReference>
<protein>
    <submittedName>
        <fullName evidence="3">FMN-binding protein</fullName>
    </submittedName>
</protein>
<dbReference type="Proteomes" id="UP001219862">
    <property type="component" value="Unassembled WGS sequence"/>
</dbReference>
<feature type="domain" description="FMN-binding" evidence="2">
    <location>
        <begin position="93"/>
        <end position="174"/>
    </location>
</feature>
<name>A0ABT5KR58_9BURK</name>
<dbReference type="EMBL" id="JAQQXS010000007">
    <property type="protein sequence ID" value="MDC8785398.1"/>
    <property type="molecule type" value="Genomic_DNA"/>
</dbReference>
<evidence type="ECO:0000313" key="4">
    <source>
        <dbReference type="Proteomes" id="UP001219862"/>
    </source>
</evidence>
<evidence type="ECO:0000256" key="1">
    <source>
        <dbReference type="SAM" id="SignalP"/>
    </source>
</evidence>
<evidence type="ECO:0000313" key="3">
    <source>
        <dbReference type="EMBL" id="MDC8785398.1"/>
    </source>
</evidence>
<proteinExistence type="predicted"/>
<dbReference type="InterPro" id="IPR007329">
    <property type="entry name" value="FMN-bd"/>
</dbReference>
<keyword evidence="4" id="KW-1185">Reference proteome</keyword>
<organism evidence="3 4">
    <name type="scientific">Roseateles koreensis</name>
    <dbReference type="NCBI Taxonomy" id="2987526"/>
    <lineage>
        <taxon>Bacteria</taxon>
        <taxon>Pseudomonadati</taxon>
        <taxon>Pseudomonadota</taxon>
        <taxon>Betaproteobacteria</taxon>
        <taxon>Burkholderiales</taxon>
        <taxon>Sphaerotilaceae</taxon>
        <taxon>Roseateles</taxon>
    </lineage>
</organism>
<reference evidence="3 4" key="1">
    <citation type="submission" date="2022-10" db="EMBL/GenBank/DDBJ databases">
        <title>paucibacter sp. hw8 Genome sequencing.</title>
        <authorList>
            <person name="Park S."/>
        </authorList>
    </citation>
    <scope>NUCLEOTIDE SEQUENCE [LARGE SCALE GENOMIC DNA]</scope>
    <source>
        <strain evidence="4">hw8</strain>
    </source>
</reference>
<accession>A0ABT5KR58</accession>
<evidence type="ECO:0000259" key="2">
    <source>
        <dbReference type="SMART" id="SM00900"/>
    </source>
</evidence>
<gene>
    <name evidence="3" type="ORF">PRZ01_09370</name>
</gene>
<dbReference type="SMART" id="SM00900">
    <property type="entry name" value="FMN_bind"/>
    <property type="match status" value="1"/>
</dbReference>
<comment type="caution">
    <text evidence="3">The sequence shown here is derived from an EMBL/GenBank/DDBJ whole genome shotgun (WGS) entry which is preliminary data.</text>
</comment>
<feature type="signal peptide" evidence="1">
    <location>
        <begin position="1"/>
        <end position="20"/>
    </location>
</feature>
<dbReference type="RefSeq" id="WP_273596515.1">
    <property type="nucleotide sequence ID" value="NZ_JAQQXS010000007.1"/>
</dbReference>
<feature type="chain" id="PRO_5045135239" evidence="1">
    <location>
        <begin position="21"/>
        <end position="186"/>
    </location>
</feature>
<keyword evidence="1" id="KW-0732">Signal</keyword>
<sequence length="186" mass="20114">MRLTLSATALLALAPTAAFAVDYMNAEQAARQLFPEAERFETREWLLDTGMLQKLVEQGLKPRSAATGSHVTARLAWRGKELLGVLVADQVLGKFEQISYAVGVAADGRIRGVEILAYRESHGGEVRLPAWRKQFVGKTQAAPIQVGEDIANISGATLSCTHLTEGVKRVLAVFELARKGGMLNAV</sequence>